<keyword evidence="5 8" id="KW-0812">Transmembrane</keyword>
<dbReference type="AlphaFoldDB" id="A0A182JQK2"/>
<dbReference type="STRING" id="43041.A0A182JQK2"/>
<dbReference type="EnsemblMetazoa" id="ACHR000785-RA">
    <property type="protein sequence ID" value="ACHR000785-PA"/>
    <property type="gene ID" value="ACHR000785"/>
</dbReference>
<organism evidence="10 11">
    <name type="scientific">Anopheles christyi</name>
    <dbReference type="NCBI Taxonomy" id="43041"/>
    <lineage>
        <taxon>Eukaryota</taxon>
        <taxon>Metazoa</taxon>
        <taxon>Ecdysozoa</taxon>
        <taxon>Arthropoda</taxon>
        <taxon>Hexapoda</taxon>
        <taxon>Insecta</taxon>
        <taxon>Pterygota</taxon>
        <taxon>Neoptera</taxon>
        <taxon>Endopterygota</taxon>
        <taxon>Diptera</taxon>
        <taxon>Nematocera</taxon>
        <taxon>Culicoidea</taxon>
        <taxon>Culicidae</taxon>
        <taxon>Anophelinae</taxon>
        <taxon>Anopheles</taxon>
    </lineage>
</organism>
<feature type="transmembrane region" description="Helical" evidence="8">
    <location>
        <begin position="467"/>
        <end position="489"/>
    </location>
</feature>
<feature type="transmembrane region" description="Helical" evidence="8">
    <location>
        <begin position="496"/>
        <end position="522"/>
    </location>
</feature>
<dbReference type="InterPro" id="IPR044880">
    <property type="entry name" value="NCX_ion-bd_dom_sf"/>
</dbReference>
<keyword evidence="4" id="KW-0106">Calcium</keyword>
<keyword evidence="4" id="KW-0109">Calcium transport</keyword>
<feature type="transmembrane region" description="Helical" evidence="8">
    <location>
        <begin position="542"/>
        <end position="560"/>
    </location>
</feature>
<keyword evidence="11" id="KW-1185">Reference proteome</keyword>
<dbReference type="PANTHER" id="PTHR12266:SF0">
    <property type="entry name" value="MITOCHONDRIAL SODIUM_CALCIUM EXCHANGER PROTEIN"/>
    <property type="match status" value="1"/>
</dbReference>
<evidence type="ECO:0000256" key="1">
    <source>
        <dbReference type="ARBA" id="ARBA00004141"/>
    </source>
</evidence>
<feature type="domain" description="Sodium/calcium exchanger membrane region" evidence="9">
    <location>
        <begin position="433"/>
        <end position="582"/>
    </location>
</feature>
<evidence type="ECO:0000259" key="9">
    <source>
        <dbReference type="Pfam" id="PF01699"/>
    </source>
</evidence>
<feature type="transmembrane region" description="Helical" evidence="8">
    <location>
        <begin position="567"/>
        <end position="584"/>
    </location>
</feature>
<feature type="transmembrane region" description="Helical" evidence="8">
    <location>
        <begin position="127"/>
        <end position="148"/>
    </location>
</feature>
<evidence type="ECO:0000313" key="11">
    <source>
        <dbReference type="Proteomes" id="UP000075881"/>
    </source>
</evidence>
<evidence type="ECO:0000313" key="10">
    <source>
        <dbReference type="EnsemblMetazoa" id="ACHR000785-PA"/>
    </source>
</evidence>
<accession>A0A182JQK2</accession>
<keyword evidence="7 8" id="KW-0472">Membrane</keyword>
<feature type="transmembrane region" description="Helical" evidence="8">
    <location>
        <begin position="226"/>
        <end position="248"/>
    </location>
</feature>
<evidence type="ECO:0000256" key="2">
    <source>
        <dbReference type="ARBA" id="ARBA00022448"/>
    </source>
</evidence>
<feature type="transmembrane region" description="Helical" evidence="8">
    <location>
        <begin position="313"/>
        <end position="331"/>
    </location>
</feature>
<keyword evidence="2" id="KW-0813">Transport</keyword>
<dbReference type="GO" id="GO:0005432">
    <property type="term" value="F:calcium:sodium antiporter activity"/>
    <property type="evidence" value="ECO:0007669"/>
    <property type="project" value="TreeGrafter"/>
</dbReference>
<dbReference type="Gene3D" id="1.20.1420.30">
    <property type="entry name" value="NCX, central ion-binding region"/>
    <property type="match status" value="2"/>
</dbReference>
<name>A0A182JQK2_9DIPT</name>
<dbReference type="VEuPathDB" id="VectorBase:ACHR000785"/>
<evidence type="ECO:0000256" key="5">
    <source>
        <dbReference type="ARBA" id="ARBA00022692"/>
    </source>
</evidence>
<dbReference type="GO" id="GO:0006874">
    <property type="term" value="P:intracellular calcium ion homeostasis"/>
    <property type="evidence" value="ECO:0007669"/>
    <property type="project" value="TreeGrafter"/>
</dbReference>
<evidence type="ECO:0000256" key="4">
    <source>
        <dbReference type="ARBA" id="ARBA00022568"/>
    </source>
</evidence>
<comment type="subcellular location">
    <subcellularLocation>
        <location evidence="1">Membrane</location>
        <topology evidence="1">Multi-pass membrane protein</topology>
    </subcellularLocation>
</comment>
<keyword evidence="4" id="KW-0406">Ion transport</keyword>
<reference evidence="11" key="1">
    <citation type="submission" date="2013-03" db="EMBL/GenBank/DDBJ databases">
        <title>The Genome Sequence of Anopheles christyi ACHKN1017.</title>
        <authorList>
            <consortium name="The Broad Institute Genomics Platform"/>
            <person name="Neafsey D.E."/>
            <person name="Besansky N."/>
            <person name="Walker B."/>
            <person name="Young S.K."/>
            <person name="Zeng Q."/>
            <person name="Gargeya S."/>
            <person name="Fitzgerald M."/>
            <person name="Haas B."/>
            <person name="Abouelleil A."/>
            <person name="Allen A.W."/>
            <person name="Alvarado L."/>
            <person name="Arachchi H.M."/>
            <person name="Berlin A.M."/>
            <person name="Chapman S.B."/>
            <person name="Gainer-Dewar J."/>
            <person name="Goldberg J."/>
            <person name="Griggs A."/>
            <person name="Gujja S."/>
            <person name="Hansen M."/>
            <person name="Howarth C."/>
            <person name="Imamovic A."/>
            <person name="Ireland A."/>
            <person name="Larimer J."/>
            <person name="McCowan C."/>
            <person name="Murphy C."/>
            <person name="Pearson M."/>
            <person name="Poon T.W."/>
            <person name="Priest M."/>
            <person name="Roberts A."/>
            <person name="Saif S."/>
            <person name="Shea T."/>
            <person name="Sisk P."/>
            <person name="Sykes S."/>
            <person name="Wortman J."/>
            <person name="Nusbaum C."/>
            <person name="Birren B."/>
        </authorList>
    </citation>
    <scope>NUCLEOTIDE SEQUENCE [LARGE SCALE GENOMIC DNA]</scope>
    <source>
        <strain evidence="11">ACHKN1017</strain>
    </source>
</reference>
<proteinExistence type="predicted"/>
<evidence type="ECO:0000256" key="3">
    <source>
        <dbReference type="ARBA" id="ARBA00022449"/>
    </source>
</evidence>
<feature type="transmembrane region" description="Helical" evidence="8">
    <location>
        <begin position="398"/>
        <end position="418"/>
    </location>
</feature>
<dbReference type="InterPro" id="IPR051359">
    <property type="entry name" value="CaCA_antiporter"/>
</dbReference>
<evidence type="ECO:0000256" key="6">
    <source>
        <dbReference type="ARBA" id="ARBA00022989"/>
    </source>
</evidence>
<feature type="transmembrane region" description="Helical" evidence="8">
    <location>
        <begin position="369"/>
        <end position="392"/>
    </location>
</feature>
<feature type="transmembrane region" description="Helical" evidence="8">
    <location>
        <begin position="343"/>
        <end position="362"/>
    </location>
</feature>
<keyword evidence="3" id="KW-0050">Antiport</keyword>
<feature type="transmembrane region" description="Helical" evidence="8">
    <location>
        <begin position="168"/>
        <end position="191"/>
    </location>
</feature>
<evidence type="ECO:0000256" key="7">
    <source>
        <dbReference type="ARBA" id="ARBA00023136"/>
    </source>
</evidence>
<feature type="transmembrane region" description="Helical" evidence="8">
    <location>
        <begin position="95"/>
        <end position="115"/>
    </location>
</feature>
<evidence type="ECO:0000256" key="8">
    <source>
        <dbReference type="SAM" id="Phobius"/>
    </source>
</evidence>
<dbReference type="Proteomes" id="UP000075881">
    <property type="component" value="Unassembled WGS sequence"/>
</dbReference>
<keyword evidence="6 8" id="KW-1133">Transmembrane helix</keyword>
<protein>
    <recommendedName>
        <fullName evidence="9">Sodium/calcium exchanger membrane region domain-containing protein</fullName>
    </recommendedName>
</protein>
<dbReference type="Pfam" id="PF01699">
    <property type="entry name" value="Na_Ca_ex"/>
    <property type="match status" value="2"/>
</dbReference>
<reference evidence="10" key="2">
    <citation type="submission" date="2020-05" db="UniProtKB">
        <authorList>
            <consortium name="EnsemblMetazoa"/>
        </authorList>
    </citation>
    <scope>IDENTIFICATION</scope>
    <source>
        <strain evidence="10">ACHKN1017</strain>
    </source>
</reference>
<dbReference type="InterPro" id="IPR004837">
    <property type="entry name" value="NaCa_Exmemb"/>
</dbReference>
<dbReference type="GO" id="GO:0016020">
    <property type="term" value="C:membrane"/>
    <property type="evidence" value="ECO:0007669"/>
    <property type="project" value="UniProtKB-SubCell"/>
</dbReference>
<sequence>MHVIDVVHRLAALFRFLHEKASLIFQNGMHVTARLRSERYEDVLMRFIDDCSYLHRLPVEEQCEFVQATEACAESRYYFNYVGFLYCTIGSEQEYLFELGFVLLLCACVYYFIVLGTTADQFFCPTLAAIAKALNISEALAGVTILAFGNGSPDLFTAVANPDADTELMFSELLGSAAFVIGVIGGTVLLIQPFDFPPWGISRDLAFFIGAIVWITLKAADERFTLFDSSVLIGMYLLFLALVIWEFIQTRREERRSNTTALFMLLGENNPIREQSPVTDAPANEGLLSDFCAHLNPVDPQDWNQGGWMMRTFCLAKAPFILLLLLTIPIVDTAAERDGWCKFLNICHCLTLPLLVVFINGGEYKRSGFMVLGSNSFFFHYFFYFCALSVALIKLANVYIFIWITLFALPVMFVIFYTSRTDRCPGYHRSFTLLSFLGCIQVIYIIAQEVVSVLETVGIVLKLSKSVLGLSLLAWGNSVGDLFSNVALARQGYGKMAFAACFGGPLLNLCLGLGLTLMIKAFSVQNLVADVRKGVMGENCEAYLFQILTTTWLCLLFTNFQGRRSVGLSMIVTYLLFLIFSFLGEFELIHPYGTDHHPDPNGG</sequence>
<feature type="domain" description="Sodium/calcium exchanger membrane region" evidence="9">
    <location>
        <begin position="107"/>
        <end position="245"/>
    </location>
</feature>
<feature type="transmembrane region" description="Helical" evidence="8">
    <location>
        <begin position="430"/>
        <end position="447"/>
    </location>
</feature>
<dbReference type="PANTHER" id="PTHR12266">
    <property type="entry name" value="NA+/CA2+ K+ INDEPENDENT EXCHANGER"/>
    <property type="match status" value="1"/>
</dbReference>